<evidence type="ECO:0000313" key="1">
    <source>
        <dbReference type="EMBL" id="CAH1415723.1"/>
    </source>
</evidence>
<accession>A0AAU9M497</accession>
<comment type="caution">
    <text evidence="1">The sequence shown here is derived from an EMBL/GenBank/DDBJ whole genome shotgun (WGS) entry which is preliminary data.</text>
</comment>
<dbReference type="AlphaFoldDB" id="A0AAU9M497"/>
<name>A0AAU9M497_9ASTR</name>
<gene>
    <name evidence="1" type="ORF">LVIROSA_LOCUS3547</name>
</gene>
<evidence type="ECO:0000313" key="2">
    <source>
        <dbReference type="Proteomes" id="UP001157418"/>
    </source>
</evidence>
<organism evidence="1 2">
    <name type="scientific">Lactuca virosa</name>
    <dbReference type="NCBI Taxonomy" id="75947"/>
    <lineage>
        <taxon>Eukaryota</taxon>
        <taxon>Viridiplantae</taxon>
        <taxon>Streptophyta</taxon>
        <taxon>Embryophyta</taxon>
        <taxon>Tracheophyta</taxon>
        <taxon>Spermatophyta</taxon>
        <taxon>Magnoliopsida</taxon>
        <taxon>eudicotyledons</taxon>
        <taxon>Gunneridae</taxon>
        <taxon>Pentapetalae</taxon>
        <taxon>asterids</taxon>
        <taxon>campanulids</taxon>
        <taxon>Asterales</taxon>
        <taxon>Asteraceae</taxon>
        <taxon>Cichorioideae</taxon>
        <taxon>Cichorieae</taxon>
        <taxon>Lactucinae</taxon>
        <taxon>Lactuca</taxon>
    </lineage>
</organism>
<protein>
    <submittedName>
        <fullName evidence="1">Uncharacterized protein</fullName>
    </submittedName>
</protein>
<sequence length="157" mass="17516">MPLQPINHYRKRQRSQFLHLLPPIGATPSISIANRPPLIYDLTELRRKSPFQRRDTQSSPTANTRSKARFVKHLQGTREVCIADQSLKVSFSGHRNLTLPDVGCGPRPPNSRDRCWFPRESFRNFSVPHPALAAGLTPLTGACAVSSMAESRLCVGC</sequence>
<proteinExistence type="predicted"/>
<dbReference type="EMBL" id="CAKMRJ010000002">
    <property type="protein sequence ID" value="CAH1415723.1"/>
    <property type="molecule type" value="Genomic_DNA"/>
</dbReference>
<dbReference type="Proteomes" id="UP001157418">
    <property type="component" value="Unassembled WGS sequence"/>
</dbReference>
<reference evidence="1 2" key="1">
    <citation type="submission" date="2022-01" db="EMBL/GenBank/DDBJ databases">
        <authorList>
            <person name="Xiong W."/>
            <person name="Schranz E."/>
        </authorList>
    </citation>
    <scope>NUCLEOTIDE SEQUENCE [LARGE SCALE GENOMIC DNA]</scope>
</reference>
<keyword evidence="2" id="KW-1185">Reference proteome</keyword>